<evidence type="ECO:0000256" key="3">
    <source>
        <dbReference type="ARBA" id="ARBA00023004"/>
    </source>
</evidence>
<reference evidence="7" key="1">
    <citation type="submission" date="2016-10" db="EMBL/GenBank/DDBJ databases">
        <authorList>
            <person name="Varghese N."/>
            <person name="Submissions S."/>
        </authorList>
    </citation>
    <scope>NUCLEOTIDE SEQUENCE [LARGE SCALE GENOMIC DNA]</scope>
    <source>
        <strain evidence="7">LMG 26383,CCUG 61248,R- 45681</strain>
    </source>
</reference>
<evidence type="ECO:0000256" key="1">
    <source>
        <dbReference type="ARBA" id="ARBA00022723"/>
    </source>
</evidence>
<evidence type="ECO:0000259" key="5">
    <source>
        <dbReference type="Pfam" id="PF00149"/>
    </source>
</evidence>
<gene>
    <name evidence="6" type="ORF">SAMN04515666_107238</name>
</gene>
<keyword evidence="2" id="KW-0378">Hydrolase</keyword>
<feature type="domain" description="Calcineurin-like phosphoesterase" evidence="5">
    <location>
        <begin position="3"/>
        <end position="223"/>
    </location>
</feature>
<dbReference type="GO" id="GO:0046872">
    <property type="term" value="F:metal ion binding"/>
    <property type="evidence" value="ECO:0007669"/>
    <property type="project" value="UniProtKB-KW"/>
</dbReference>
<dbReference type="Gene3D" id="3.60.21.10">
    <property type="match status" value="1"/>
</dbReference>
<dbReference type="InterPro" id="IPR029052">
    <property type="entry name" value="Metallo-depent_PP-like"/>
</dbReference>
<dbReference type="PANTHER" id="PTHR42988">
    <property type="entry name" value="PHOSPHOHYDROLASE"/>
    <property type="match status" value="1"/>
</dbReference>
<evidence type="ECO:0000256" key="4">
    <source>
        <dbReference type="ARBA" id="ARBA00025742"/>
    </source>
</evidence>
<dbReference type="InterPro" id="IPR004843">
    <property type="entry name" value="Calcineurin-like_PHP"/>
</dbReference>
<keyword evidence="7" id="KW-1185">Reference proteome</keyword>
<keyword evidence="1" id="KW-0479">Metal-binding</keyword>
<dbReference type="GO" id="GO:0016787">
    <property type="term" value="F:hydrolase activity"/>
    <property type="evidence" value="ECO:0007669"/>
    <property type="project" value="UniProtKB-KW"/>
</dbReference>
<dbReference type="STRING" id="1036779.SAMN04515666_107238"/>
<name>A0A1H7VSS4_9HYPH</name>
<proteinExistence type="inferred from homology"/>
<comment type="similarity">
    <text evidence="4">Belongs to the cyclic nucleotide phosphodiesterase class-III family.</text>
</comment>
<dbReference type="PANTHER" id="PTHR42988:SF2">
    <property type="entry name" value="CYCLIC NUCLEOTIDE PHOSPHODIESTERASE CBUA0032-RELATED"/>
    <property type="match status" value="1"/>
</dbReference>
<protein>
    <submittedName>
        <fullName evidence="6">3',5'-cyclic AMP phosphodiesterase CpdA</fullName>
    </submittedName>
</protein>
<organism evidence="6 7">
    <name type="scientific">Bosea lupini</name>
    <dbReference type="NCBI Taxonomy" id="1036779"/>
    <lineage>
        <taxon>Bacteria</taxon>
        <taxon>Pseudomonadati</taxon>
        <taxon>Pseudomonadota</taxon>
        <taxon>Alphaproteobacteria</taxon>
        <taxon>Hyphomicrobiales</taxon>
        <taxon>Boseaceae</taxon>
        <taxon>Bosea</taxon>
    </lineage>
</organism>
<dbReference type="InterPro" id="IPR050884">
    <property type="entry name" value="CNP_phosphodiesterase-III"/>
</dbReference>
<evidence type="ECO:0000256" key="2">
    <source>
        <dbReference type="ARBA" id="ARBA00022801"/>
    </source>
</evidence>
<sequence length="299" mass="32454">MFTLAHLSDPHLGPLTKFSLRELIGKRATGYVNWRRKRRHAHDMEILGLIVADILAQKPDHIACTGDVSHIGLPTEFKTALSFLDTLGPRDAVSFVPGNHDCYARSSLSALARELAPWCASDDGQAGYPWYRQRGSVALIGMNTGIPTMPLMATGRVGSAQIAIAEKLLAQAKAEGLIRVVLIHHPPYIGGARRTRELVDADAFEAMLRRAGAELVLHGHNHRFSLAWRRGLDHDVPIVGVPSASIGLRGGHAELACWHLLRIEGPAAAPRISLERRAFDLDGTVKLLQSIPLTGGGLV</sequence>
<accession>A0A1H7VSS4</accession>
<evidence type="ECO:0000313" key="6">
    <source>
        <dbReference type="EMBL" id="SEM12094.1"/>
    </source>
</evidence>
<dbReference type="SUPFAM" id="SSF56300">
    <property type="entry name" value="Metallo-dependent phosphatases"/>
    <property type="match status" value="1"/>
</dbReference>
<dbReference type="OrthoDB" id="9794568at2"/>
<dbReference type="AlphaFoldDB" id="A0A1H7VSS4"/>
<dbReference type="Proteomes" id="UP000199664">
    <property type="component" value="Unassembled WGS sequence"/>
</dbReference>
<dbReference type="RefSeq" id="WP_091839167.1">
    <property type="nucleotide sequence ID" value="NZ_FOAN01000007.1"/>
</dbReference>
<dbReference type="Pfam" id="PF00149">
    <property type="entry name" value="Metallophos"/>
    <property type="match status" value="1"/>
</dbReference>
<evidence type="ECO:0000313" key="7">
    <source>
        <dbReference type="Proteomes" id="UP000199664"/>
    </source>
</evidence>
<dbReference type="EMBL" id="FOAN01000007">
    <property type="protein sequence ID" value="SEM12094.1"/>
    <property type="molecule type" value="Genomic_DNA"/>
</dbReference>
<keyword evidence="3" id="KW-0408">Iron</keyword>